<proteinExistence type="inferred from homology"/>
<dbReference type="GO" id="GO:0030295">
    <property type="term" value="F:protein kinase activator activity"/>
    <property type="evidence" value="ECO:0007669"/>
    <property type="project" value="TreeGrafter"/>
</dbReference>
<dbReference type="GO" id="GO:0005880">
    <property type="term" value="C:nuclear microtubule"/>
    <property type="evidence" value="ECO:0007669"/>
    <property type="project" value="TreeGrafter"/>
</dbReference>
<dbReference type="InterPro" id="IPR027330">
    <property type="entry name" value="TPX2_central_dom"/>
</dbReference>
<keyword evidence="4" id="KW-0963">Cytoplasm</keyword>
<evidence type="ECO:0000259" key="9">
    <source>
        <dbReference type="Pfam" id="PF06886"/>
    </source>
</evidence>
<evidence type="ECO:0008006" key="13">
    <source>
        <dbReference type="Google" id="ProtNLM"/>
    </source>
</evidence>
<comment type="subcellular location">
    <subcellularLocation>
        <location evidence="2">Cytoplasm</location>
        <location evidence="2">Cytoskeleton</location>
        <location evidence="2">Spindle</location>
    </subcellularLocation>
    <subcellularLocation>
        <location evidence="1">Nucleus</location>
    </subcellularLocation>
</comment>
<keyword evidence="12" id="KW-1185">Reference proteome</keyword>
<dbReference type="InterPro" id="IPR009675">
    <property type="entry name" value="TPX2_fam"/>
</dbReference>
<sequence length="812" mass="92081">MAISEGVTMIDEVYEFSAPRFFDFVIGESDEEARRAENWFESALGYAPSPFMPKIKARRSVQIPNLCDFSDDAEGIIQKQTGVEETPASCVTEDAKLVPVGKSFTRLQSEPAQAEAKKEEIRERTDEHRISIGQEIPALKEPCVGENGARAQDKESTSSGRDSFTLNTTVKATAEMTSAVVVSINPGPELCTPKPQMIPKRGGPSAVGAKNNLTAKKIASLVRNPSALRPKDQSQLSQTKFAKPNVTKSAISSKKTVGGPDFVHENQAIKRQKLDGGRSRQILNFKPHNLTHKSKPGLSNATTSLSSSISKASKEERKVYVRETPQPFISAAELVKRFQSGTRGLELPNRNSSASHADGASIIQRRPKLTLTRPKEPDFETTHRARPIKVKSSAELEEEMMASIPKFKARPINKKILEAPSLPALPRSTPHLPEFQEFHFRTMERAHQNVETSTVASTESFCQTQWNPNKLTEPKMPRLQTAMRARPPKIKTSQELEKEELEKVPTFKARPLNKKIFESKGEMGVFCNSKRQITIPHEFHFATDERIPPTRDVADLFDRLSIKSESSRHDHQLPRITTPNPFHLHTEERGAEKEKKFEVEIMQKQLEEERARIPRANPYPYTTDYPVIPPKPEAKECTKPEPFQLESLVRHEEELQREMEERQRTEREEAQMRVFKALPILKEDPIPLPEKTRIPLTQVEEFPLHVDHRAGERAEFDKRVKEKEMIYKRYREEYESAKMVEEEKALKQMRRTMVPHARPVPNFSNPFLPQKSSKETTKAKSPKLRVVKRGGERRVTGLHLHPATSAAAANMR</sequence>
<dbReference type="EMBL" id="JBBNAG010000005">
    <property type="protein sequence ID" value="KAK9131846.1"/>
    <property type="molecule type" value="Genomic_DNA"/>
</dbReference>
<reference evidence="11 12" key="1">
    <citation type="submission" date="2024-01" db="EMBL/GenBank/DDBJ databases">
        <title>Genome assemblies of Stephania.</title>
        <authorList>
            <person name="Yang L."/>
        </authorList>
    </citation>
    <scope>NUCLEOTIDE SEQUENCE [LARGE SCALE GENOMIC DNA]</scope>
    <source>
        <strain evidence="11">JXDWG</strain>
        <tissue evidence="11">Leaf</tissue>
    </source>
</reference>
<evidence type="ECO:0000256" key="5">
    <source>
        <dbReference type="ARBA" id="ARBA00022701"/>
    </source>
</evidence>
<dbReference type="InterPro" id="IPR027329">
    <property type="entry name" value="TPX2_C"/>
</dbReference>
<dbReference type="PANTHER" id="PTHR14326">
    <property type="entry name" value="TARGETING PROTEIN FOR XKLP2"/>
    <property type="match status" value="1"/>
</dbReference>
<evidence type="ECO:0000256" key="6">
    <source>
        <dbReference type="ARBA" id="ARBA00023212"/>
    </source>
</evidence>
<protein>
    <recommendedName>
        <fullName evidence="13">Targeting protein for Xklp2</fullName>
    </recommendedName>
</protein>
<comment type="similarity">
    <text evidence="3">Belongs to the TPX2 family.</text>
</comment>
<comment type="caution">
    <text evidence="11">The sequence shown here is derived from an EMBL/GenBank/DDBJ whole genome shotgun (WGS) entry which is preliminary data.</text>
</comment>
<evidence type="ECO:0000256" key="4">
    <source>
        <dbReference type="ARBA" id="ARBA00022490"/>
    </source>
</evidence>
<evidence type="ECO:0000256" key="8">
    <source>
        <dbReference type="SAM" id="MobiDB-lite"/>
    </source>
</evidence>
<feature type="domain" description="TPX2 central" evidence="10">
    <location>
        <begin position="370"/>
        <end position="459"/>
    </location>
</feature>
<dbReference type="Proteomes" id="UP001419268">
    <property type="component" value="Unassembled WGS sequence"/>
</dbReference>
<feature type="domain" description="TPX2 central" evidence="10">
    <location>
        <begin position="499"/>
        <end position="541"/>
    </location>
</feature>
<evidence type="ECO:0000256" key="2">
    <source>
        <dbReference type="ARBA" id="ARBA00004186"/>
    </source>
</evidence>
<feature type="compositionally biased region" description="Polar residues" evidence="8">
    <location>
        <begin position="233"/>
        <end position="255"/>
    </location>
</feature>
<feature type="compositionally biased region" description="Polar residues" evidence="8">
    <location>
        <begin position="762"/>
        <end position="771"/>
    </location>
</feature>
<evidence type="ECO:0000259" key="10">
    <source>
        <dbReference type="Pfam" id="PF12214"/>
    </source>
</evidence>
<dbReference type="GO" id="GO:0090307">
    <property type="term" value="P:mitotic spindle assembly"/>
    <property type="evidence" value="ECO:0007669"/>
    <property type="project" value="TreeGrafter"/>
</dbReference>
<evidence type="ECO:0000256" key="7">
    <source>
        <dbReference type="ARBA" id="ARBA00023242"/>
    </source>
</evidence>
<feature type="region of interest" description="Disordered" evidence="8">
    <location>
        <begin position="756"/>
        <end position="796"/>
    </location>
</feature>
<keyword evidence="5" id="KW-0493">Microtubule</keyword>
<name>A0AAP0P8U8_9MAGN</name>
<keyword evidence="6" id="KW-0206">Cytoskeleton</keyword>
<dbReference type="Pfam" id="PF06886">
    <property type="entry name" value="TPX2"/>
    <property type="match status" value="1"/>
</dbReference>
<feature type="region of interest" description="Disordered" evidence="8">
    <location>
        <begin position="227"/>
        <end position="261"/>
    </location>
</feature>
<evidence type="ECO:0000256" key="3">
    <source>
        <dbReference type="ARBA" id="ARBA00005885"/>
    </source>
</evidence>
<evidence type="ECO:0000313" key="12">
    <source>
        <dbReference type="Proteomes" id="UP001419268"/>
    </source>
</evidence>
<gene>
    <name evidence="11" type="ORF">Scep_011374</name>
</gene>
<evidence type="ECO:0000256" key="1">
    <source>
        <dbReference type="ARBA" id="ARBA00004123"/>
    </source>
</evidence>
<organism evidence="11 12">
    <name type="scientific">Stephania cephalantha</name>
    <dbReference type="NCBI Taxonomy" id="152367"/>
    <lineage>
        <taxon>Eukaryota</taxon>
        <taxon>Viridiplantae</taxon>
        <taxon>Streptophyta</taxon>
        <taxon>Embryophyta</taxon>
        <taxon>Tracheophyta</taxon>
        <taxon>Spermatophyta</taxon>
        <taxon>Magnoliopsida</taxon>
        <taxon>Ranunculales</taxon>
        <taxon>Menispermaceae</taxon>
        <taxon>Menispermoideae</taxon>
        <taxon>Cissampelideae</taxon>
        <taxon>Stephania</taxon>
    </lineage>
</organism>
<dbReference type="AlphaFoldDB" id="A0AAP0P8U8"/>
<dbReference type="Pfam" id="PF12214">
    <property type="entry name" value="TPX2_importin"/>
    <property type="match status" value="2"/>
</dbReference>
<accession>A0AAP0P8U8</accession>
<feature type="domain" description="TPX2 C-terminal" evidence="9">
    <location>
        <begin position="702"/>
        <end position="778"/>
    </location>
</feature>
<evidence type="ECO:0000313" key="11">
    <source>
        <dbReference type="EMBL" id="KAK9131846.1"/>
    </source>
</evidence>
<dbReference type="GO" id="GO:0008017">
    <property type="term" value="F:microtubule binding"/>
    <property type="evidence" value="ECO:0007669"/>
    <property type="project" value="TreeGrafter"/>
</dbReference>
<dbReference type="GO" id="GO:0005819">
    <property type="term" value="C:spindle"/>
    <property type="evidence" value="ECO:0007669"/>
    <property type="project" value="UniProtKB-SubCell"/>
</dbReference>
<dbReference type="GO" id="GO:0060236">
    <property type="term" value="P:regulation of mitotic spindle organization"/>
    <property type="evidence" value="ECO:0007669"/>
    <property type="project" value="InterPro"/>
</dbReference>
<keyword evidence="7" id="KW-0539">Nucleus</keyword>
<dbReference type="PANTHER" id="PTHR14326:SF44">
    <property type="entry name" value="TARGETING PROTEIN FOR XKLP2"/>
    <property type="match status" value="1"/>
</dbReference>